<accession>A0ABR4ZE40</accession>
<dbReference type="Gene3D" id="1.10.8.1060">
    <property type="entry name" value="Corynebacterium glutamicum thioredoxin-dependent arsenate reductase, N-terminal domain"/>
    <property type="match status" value="1"/>
</dbReference>
<evidence type="ECO:0000256" key="2">
    <source>
        <dbReference type="SAM" id="Phobius"/>
    </source>
</evidence>
<evidence type="ECO:0000313" key="3">
    <source>
        <dbReference type="EMBL" id="KIA63633.1"/>
    </source>
</evidence>
<protein>
    <recommendedName>
        <fullName evidence="5">PBP domain-containing protein</fullName>
    </recommendedName>
</protein>
<dbReference type="EMBL" id="JNFP01000019">
    <property type="protein sequence ID" value="KIA63633.1"/>
    <property type="molecule type" value="Genomic_DNA"/>
</dbReference>
<evidence type="ECO:0008006" key="5">
    <source>
        <dbReference type="Google" id="ProtNLM"/>
    </source>
</evidence>
<reference evidence="3 4" key="1">
    <citation type="journal article" date="2014" name="Int. J. Syst. Evol. Microbiol.">
        <title>Nocardia vulneris sp. nov., isolated from wounds of human patients in North America.</title>
        <authorList>
            <person name="Lasker B.A."/>
            <person name="Bell M."/>
            <person name="Klenk H.P."/>
            <person name="Sproer C."/>
            <person name="Schumann C."/>
            <person name="Schumann P."/>
            <person name="Brown J.M."/>
        </authorList>
    </citation>
    <scope>NUCLEOTIDE SEQUENCE [LARGE SCALE GENOMIC DNA]</scope>
    <source>
        <strain evidence="3 4">W9851</strain>
    </source>
</reference>
<keyword evidence="4" id="KW-1185">Reference proteome</keyword>
<proteinExistence type="predicted"/>
<organism evidence="3 4">
    <name type="scientific">Nocardia vulneris</name>
    <dbReference type="NCBI Taxonomy" id="1141657"/>
    <lineage>
        <taxon>Bacteria</taxon>
        <taxon>Bacillati</taxon>
        <taxon>Actinomycetota</taxon>
        <taxon>Actinomycetes</taxon>
        <taxon>Mycobacteriales</taxon>
        <taxon>Nocardiaceae</taxon>
        <taxon>Nocardia</taxon>
    </lineage>
</organism>
<evidence type="ECO:0000256" key="1">
    <source>
        <dbReference type="SAM" id="MobiDB-lite"/>
    </source>
</evidence>
<gene>
    <name evidence="3" type="ORF">FG87_17545</name>
</gene>
<name>A0ABR4ZE40_9NOCA</name>
<dbReference type="Proteomes" id="UP000031364">
    <property type="component" value="Unassembled WGS sequence"/>
</dbReference>
<keyword evidence="2" id="KW-0812">Transmembrane</keyword>
<evidence type="ECO:0000313" key="4">
    <source>
        <dbReference type="Proteomes" id="UP000031364"/>
    </source>
</evidence>
<sequence length="479" mass="51497">MVVADTVREEQAIRQMTERLVENFGGTYSAEHIEAVVGAGRRRFDGHPVRQFVPILVERFARRQLAPETVPPTPAASAGKVKMRKGRKGTAAHRAVSTAAVESDDLREPWSASKRFVPAVVGAVVAALVVVTVVAVASAVRQPNSPSTTAAPVAPLAVVRGVVGSEKMSFFQDPKVVDVLARHGLRAAVDSAGSRQIATSVDLAKYDFAFPSSEQAAERIQRQRNVSTKYIPFSSPLAIATFTPIAELLAKSGVVHQGPVPTFDMGPYLRMVGNNTRWDQLTANDVYPTSKNVLISTTDPRSSNSAAMYLAIAGYVANNNTIVQGSSAEENILPTVARLFVGQGYTQSSSEGPFETYLATGMGPTPLVWMYEAQFVDAAVRGLLKPEMTMLYPTPTILSRHTLVPFGEPGDRIGRLLATDPELQRLAAEHGFRTGAADQFAAVAAEHNVRVAPDLADVITTPTFDTLERLLDGVGRSYN</sequence>
<keyword evidence="2" id="KW-0472">Membrane</keyword>
<feature type="transmembrane region" description="Helical" evidence="2">
    <location>
        <begin position="116"/>
        <end position="140"/>
    </location>
</feature>
<feature type="compositionally biased region" description="Basic residues" evidence="1">
    <location>
        <begin position="81"/>
        <end position="91"/>
    </location>
</feature>
<keyword evidence="2" id="KW-1133">Transmembrane helix</keyword>
<comment type="caution">
    <text evidence="3">The sequence shown here is derived from an EMBL/GenBank/DDBJ whole genome shotgun (WGS) entry which is preliminary data.</text>
</comment>
<dbReference type="NCBIfam" id="NF046112">
    <property type="entry name" value="MSMEG_6209_Nter"/>
    <property type="match status" value="1"/>
</dbReference>
<feature type="region of interest" description="Disordered" evidence="1">
    <location>
        <begin position="69"/>
        <end position="96"/>
    </location>
</feature>